<evidence type="ECO:0000256" key="3">
    <source>
        <dbReference type="ARBA" id="ARBA00022670"/>
    </source>
</evidence>
<dbReference type="Gene3D" id="3.40.1620.60">
    <property type="match status" value="1"/>
</dbReference>
<dbReference type="Gene3D" id="2.20.100.10">
    <property type="entry name" value="Thrombospondin type-1 (TSP1) repeat"/>
    <property type="match status" value="1"/>
</dbReference>
<evidence type="ECO:0000256" key="2">
    <source>
        <dbReference type="ARBA" id="ARBA00022525"/>
    </source>
</evidence>
<evidence type="ECO:0000259" key="11">
    <source>
        <dbReference type="PROSITE" id="PS50215"/>
    </source>
</evidence>
<dbReference type="Gene3D" id="3.40.390.10">
    <property type="entry name" value="Collagenase (Catalytic Domain)"/>
    <property type="match status" value="1"/>
</dbReference>
<accession>A0AAN9TK97</accession>
<evidence type="ECO:0000313" key="12">
    <source>
        <dbReference type="EMBL" id="KAK7595026.1"/>
    </source>
</evidence>
<feature type="binding site" evidence="10">
    <location>
        <position position="414"/>
    </location>
    <ligand>
        <name>Zn(2+)</name>
        <dbReference type="ChEBI" id="CHEBI:29105"/>
        <note>catalytic</note>
    </ligand>
</feature>
<dbReference type="CDD" id="cd04273">
    <property type="entry name" value="ZnMc_ADAMTS_like"/>
    <property type="match status" value="1"/>
</dbReference>
<keyword evidence="5" id="KW-0378">Hydrolase</keyword>
<dbReference type="InterPro" id="IPR000884">
    <property type="entry name" value="TSP1_rpt"/>
</dbReference>
<evidence type="ECO:0000256" key="4">
    <source>
        <dbReference type="ARBA" id="ARBA00022723"/>
    </source>
</evidence>
<feature type="binding site" evidence="10">
    <location>
        <position position="404"/>
    </location>
    <ligand>
        <name>Zn(2+)</name>
        <dbReference type="ChEBI" id="CHEBI:29105"/>
        <note>catalytic</note>
    </ligand>
</feature>
<evidence type="ECO:0000256" key="9">
    <source>
        <dbReference type="ARBA" id="ARBA00023180"/>
    </source>
</evidence>
<keyword evidence="13" id="KW-1185">Reference proteome</keyword>
<reference evidence="12 13" key="1">
    <citation type="submission" date="2024-03" db="EMBL/GenBank/DDBJ databases">
        <title>Adaptation during the transition from Ophiocordyceps entomopathogen to insect associate is accompanied by gene loss and intensified selection.</title>
        <authorList>
            <person name="Ward C.M."/>
            <person name="Onetto C.A."/>
            <person name="Borneman A.R."/>
        </authorList>
    </citation>
    <scope>NUCLEOTIDE SEQUENCE [LARGE SCALE GENOMIC DNA]</scope>
    <source>
        <strain evidence="12">AWRI1</strain>
        <tissue evidence="12">Single Adult Female</tissue>
    </source>
</reference>
<feature type="active site" evidence="10">
    <location>
        <position position="405"/>
    </location>
</feature>
<keyword evidence="7" id="KW-0482">Metalloprotease</keyword>
<dbReference type="InterPro" id="IPR036383">
    <property type="entry name" value="TSP1_rpt_sf"/>
</dbReference>
<dbReference type="Proteomes" id="UP001367676">
    <property type="component" value="Unassembled WGS sequence"/>
</dbReference>
<dbReference type="InterPro" id="IPR041645">
    <property type="entry name" value="ADAMTS_CR_2"/>
</dbReference>
<dbReference type="PANTHER" id="PTHR13723:SF275">
    <property type="entry name" value="STALL, ISOFORM C"/>
    <property type="match status" value="1"/>
</dbReference>
<feature type="domain" description="Peptidase M12B" evidence="11">
    <location>
        <begin position="248"/>
        <end position="465"/>
    </location>
</feature>
<proteinExistence type="predicted"/>
<keyword evidence="9" id="KW-0325">Glycoprotein</keyword>
<name>A0AAN9TK97_9HEMI</name>
<dbReference type="PROSITE" id="PS50215">
    <property type="entry name" value="ADAM_MEPRO"/>
    <property type="match status" value="1"/>
</dbReference>
<keyword evidence="8" id="KW-1015">Disulfide bond</keyword>
<dbReference type="Pfam" id="PF01421">
    <property type="entry name" value="Reprolysin"/>
    <property type="match status" value="1"/>
</dbReference>
<dbReference type="InterPro" id="IPR050439">
    <property type="entry name" value="ADAMTS_ADAMTS-like"/>
</dbReference>
<dbReference type="GO" id="GO:0030198">
    <property type="term" value="P:extracellular matrix organization"/>
    <property type="evidence" value="ECO:0007669"/>
    <property type="project" value="TreeGrafter"/>
</dbReference>
<dbReference type="GO" id="GO:0006508">
    <property type="term" value="P:proteolysis"/>
    <property type="evidence" value="ECO:0007669"/>
    <property type="project" value="UniProtKB-KW"/>
</dbReference>
<evidence type="ECO:0000256" key="7">
    <source>
        <dbReference type="ARBA" id="ARBA00023049"/>
    </source>
</evidence>
<dbReference type="GO" id="GO:0004222">
    <property type="term" value="F:metalloendopeptidase activity"/>
    <property type="evidence" value="ECO:0007669"/>
    <property type="project" value="InterPro"/>
</dbReference>
<dbReference type="AlphaFoldDB" id="A0AAN9TK97"/>
<feature type="binding site" evidence="10">
    <location>
        <position position="408"/>
    </location>
    <ligand>
        <name>Zn(2+)</name>
        <dbReference type="ChEBI" id="CHEBI:29105"/>
        <note>catalytic</note>
    </ligand>
</feature>
<dbReference type="PROSITE" id="PS50092">
    <property type="entry name" value="TSP1"/>
    <property type="match status" value="1"/>
</dbReference>
<dbReference type="GO" id="GO:0031012">
    <property type="term" value="C:extracellular matrix"/>
    <property type="evidence" value="ECO:0007669"/>
    <property type="project" value="TreeGrafter"/>
</dbReference>
<dbReference type="GO" id="GO:0046872">
    <property type="term" value="F:metal ion binding"/>
    <property type="evidence" value="ECO:0007669"/>
    <property type="project" value="UniProtKB-KW"/>
</dbReference>
<keyword evidence="6 10" id="KW-0862">Zinc</keyword>
<comment type="caution">
    <text evidence="10">Lacks conserved residue(s) required for the propagation of feature annotation.</text>
</comment>
<organism evidence="12 13">
    <name type="scientific">Parthenolecanium corni</name>
    <dbReference type="NCBI Taxonomy" id="536013"/>
    <lineage>
        <taxon>Eukaryota</taxon>
        <taxon>Metazoa</taxon>
        <taxon>Ecdysozoa</taxon>
        <taxon>Arthropoda</taxon>
        <taxon>Hexapoda</taxon>
        <taxon>Insecta</taxon>
        <taxon>Pterygota</taxon>
        <taxon>Neoptera</taxon>
        <taxon>Paraneoptera</taxon>
        <taxon>Hemiptera</taxon>
        <taxon>Sternorrhyncha</taxon>
        <taxon>Coccoidea</taxon>
        <taxon>Coccidae</taxon>
        <taxon>Parthenolecanium</taxon>
    </lineage>
</organism>
<dbReference type="Pfam" id="PF17771">
    <property type="entry name" value="ADAMTS_CR_2"/>
    <property type="match status" value="1"/>
</dbReference>
<dbReference type="PANTHER" id="PTHR13723">
    <property type="entry name" value="ADAMTS A DISINTEGRIN AND METALLOPROTEASE WITH THROMBOSPONDIN MOTIFS PROTEASE"/>
    <property type="match status" value="1"/>
</dbReference>
<dbReference type="GO" id="GO:0005576">
    <property type="term" value="C:extracellular region"/>
    <property type="evidence" value="ECO:0007669"/>
    <property type="project" value="UniProtKB-SubCell"/>
</dbReference>
<keyword evidence="3" id="KW-0645">Protease</keyword>
<sequence>MSYKPPTGRLPSILIEEVCMTMQGRYSCKVTDSEINAILTPAEWKSMIGTDIIPDHFTIVNVNFSTADHTRNGNLSLSVNSSILPSRIHLNLEPNRNIVDSHFVAVIRGNEHSRLITDTMPDLNCYFKSVTHFDFAAVDICNGLRGILLTDSGNPYIIHPLPNHYIVDNVYVPHVLVKKDTPKHFSEHGFVGEINDYKARRRKRGIRLPENMGEPLECGNSYLNFTPSDIRSKRDVTPSPVPPYNTEIYVETAVFVDKDLYNHMITTFPVNTEKELIRFVLALINAVHLLYHDPSLGWVINFVLKRLEILHTDPVGLNRVHDIDKFLNSFCTWQHSENPPGDEDPLHWDHAVILTGLDLYVLSKNGKISNQVVGLAPVAGMCTATSSCTVNEGRHFESAYVVAHEIGHNLGMRHDGPSADNACDPTSYLMSPTLGSGKITWSSCSRQYLQRFLQSKQSRCLFDKSVTSTLLDHGANNVLPGERFDAHQQCKLKFGIDSHHSSAQPLEEVCKDVQCSRDHYNWNSHPALEGTVCGNNKWCRSGRCIEKGLTVLEAGYAPHQIVNGGWSGWSPYSECASSCLHDDSGHLSNGSIGIMIASRRCNNPRPENGGEMCSGNDQKYKTCSAIQCQKVAKVTVKEFSNEVCKRASEVDPDLNGIGQQRISSDPEEACKVWCQKFGGGFKSRGWSYPDGTLCHVKRHNKKTTYCIRGSCKEFTCAKSSADVIYSHSDDFCNQNAVARDKRKETSGVSWTPASECFYNCITPGTGMRLVERRQCPSCNTTINVQACQYTQKCHSLKTIVEHATTVCNKFSQRVRRLSGLGMQLSATGDDPHRPCRLACQDESVNHRFYLVNGEEGWFPFGTDCSRGDAGQKAFCVSGKCLEFENDNLPVLNFEYTLPLMGRIKRQISTQSSDQPTDKSEIDSLRDMIFYLKHGHFFKTQSGVKSSIDLQNPVHVKTDDYLI</sequence>
<dbReference type="EMBL" id="JBBCAQ010000019">
    <property type="protein sequence ID" value="KAK7595026.1"/>
    <property type="molecule type" value="Genomic_DNA"/>
</dbReference>
<evidence type="ECO:0000256" key="8">
    <source>
        <dbReference type="ARBA" id="ARBA00023157"/>
    </source>
</evidence>
<evidence type="ECO:0000313" key="13">
    <source>
        <dbReference type="Proteomes" id="UP001367676"/>
    </source>
</evidence>
<dbReference type="SUPFAM" id="SSF55486">
    <property type="entry name" value="Metalloproteases ('zincins'), catalytic domain"/>
    <property type="match status" value="1"/>
</dbReference>
<keyword evidence="2" id="KW-0964">Secreted</keyword>
<evidence type="ECO:0000256" key="6">
    <source>
        <dbReference type="ARBA" id="ARBA00022833"/>
    </source>
</evidence>
<keyword evidence="4 10" id="KW-0479">Metal-binding</keyword>
<comment type="caution">
    <text evidence="12">The sequence shown here is derived from an EMBL/GenBank/DDBJ whole genome shotgun (WGS) entry which is preliminary data.</text>
</comment>
<evidence type="ECO:0000256" key="10">
    <source>
        <dbReference type="PROSITE-ProRule" id="PRU00276"/>
    </source>
</evidence>
<dbReference type="SUPFAM" id="SSF82895">
    <property type="entry name" value="TSP-1 type 1 repeat"/>
    <property type="match status" value="1"/>
</dbReference>
<dbReference type="InterPro" id="IPR024079">
    <property type="entry name" value="MetalloPept_cat_dom_sf"/>
</dbReference>
<gene>
    <name evidence="12" type="ORF">V9T40_001459</name>
</gene>
<comment type="subcellular location">
    <subcellularLocation>
        <location evidence="1">Secreted</location>
    </subcellularLocation>
</comment>
<evidence type="ECO:0000256" key="5">
    <source>
        <dbReference type="ARBA" id="ARBA00022801"/>
    </source>
</evidence>
<dbReference type="InterPro" id="IPR001590">
    <property type="entry name" value="Peptidase_M12B"/>
</dbReference>
<protein>
    <recommendedName>
        <fullName evidence="11">Peptidase M12B domain-containing protein</fullName>
    </recommendedName>
</protein>
<evidence type="ECO:0000256" key="1">
    <source>
        <dbReference type="ARBA" id="ARBA00004613"/>
    </source>
</evidence>